<dbReference type="Gene3D" id="2.40.50.100">
    <property type="match status" value="1"/>
</dbReference>
<dbReference type="Pfam" id="PF25973">
    <property type="entry name" value="BSH_CzcB"/>
    <property type="match status" value="1"/>
</dbReference>
<gene>
    <name evidence="6" type="primary">mdtN_2</name>
    <name evidence="6" type="ORF">LuPra_02873</name>
</gene>
<feature type="domain" description="CzcB-like barrel-sandwich hybrid" evidence="5">
    <location>
        <begin position="44"/>
        <end position="232"/>
    </location>
</feature>
<evidence type="ECO:0000256" key="3">
    <source>
        <dbReference type="SAM" id="Coils"/>
    </source>
</evidence>
<dbReference type="InterPro" id="IPR050465">
    <property type="entry name" value="UPF0194_transport"/>
</dbReference>
<dbReference type="AlphaFoldDB" id="A0A143PMC7"/>
<dbReference type="EMBL" id="CP015136">
    <property type="protein sequence ID" value="AMY09651.1"/>
    <property type="molecule type" value="Genomic_DNA"/>
</dbReference>
<dbReference type="KEGG" id="abac:LuPra_02873"/>
<evidence type="ECO:0000256" key="1">
    <source>
        <dbReference type="ARBA" id="ARBA00004196"/>
    </source>
</evidence>
<dbReference type="PANTHER" id="PTHR32347">
    <property type="entry name" value="EFFLUX SYSTEM COMPONENT YKNX-RELATED"/>
    <property type="match status" value="1"/>
</dbReference>
<organism evidence="6 7">
    <name type="scientific">Luteitalea pratensis</name>
    <dbReference type="NCBI Taxonomy" id="1855912"/>
    <lineage>
        <taxon>Bacteria</taxon>
        <taxon>Pseudomonadati</taxon>
        <taxon>Acidobacteriota</taxon>
        <taxon>Vicinamibacteria</taxon>
        <taxon>Vicinamibacterales</taxon>
        <taxon>Vicinamibacteraceae</taxon>
        <taxon>Luteitalea</taxon>
    </lineage>
</organism>
<dbReference type="InterPro" id="IPR058647">
    <property type="entry name" value="BSH_CzcB-like"/>
</dbReference>
<dbReference type="RefSeq" id="WP_157899189.1">
    <property type="nucleotide sequence ID" value="NZ_CP015136.1"/>
</dbReference>
<dbReference type="PROSITE" id="PS51257">
    <property type="entry name" value="PROKAR_LIPOPROTEIN"/>
    <property type="match status" value="1"/>
</dbReference>
<reference evidence="6 7" key="1">
    <citation type="journal article" date="2016" name="Genome Announc.">
        <title>First Complete Genome Sequence of a Subdivision 6 Acidobacterium Strain.</title>
        <authorList>
            <person name="Huang S."/>
            <person name="Vieira S."/>
            <person name="Bunk B."/>
            <person name="Riedel T."/>
            <person name="Sproer C."/>
            <person name="Overmann J."/>
        </authorList>
    </citation>
    <scope>NUCLEOTIDE SEQUENCE [LARGE SCALE GENOMIC DNA]</scope>
    <source>
        <strain evidence="7">DSM 100886 HEG_-6_39</strain>
    </source>
</reference>
<dbReference type="PANTHER" id="PTHR32347:SF23">
    <property type="entry name" value="BLL5650 PROTEIN"/>
    <property type="match status" value="1"/>
</dbReference>
<feature type="domain" description="CusB-like beta-barrel" evidence="4">
    <location>
        <begin position="244"/>
        <end position="295"/>
    </location>
</feature>
<dbReference type="InterPro" id="IPR058792">
    <property type="entry name" value="Beta-barrel_RND_2"/>
</dbReference>
<keyword evidence="7" id="KW-1185">Reference proteome</keyword>
<feature type="coiled-coil region" evidence="3">
    <location>
        <begin position="144"/>
        <end position="174"/>
    </location>
</feature>
<proteinExistence type="predicted"/>
<dbReference type="STRING" id="1855912.LuPra_02873"/>
<dbReference type="OrthoDB" id="9778236at2"/>
<dbReference type="Gene3D" id="2.40.30.170">
    <property type="match status" value="1"/>
</dbReference>
<keyword evidence="2 3" id="KW-0175">Coiled coil</keyword>
<accession>A0A143PMC7</accession>
<evidence type="ECO:0000313" key="6">
    <source>
        <dbReference type="EMBL" id="AMY09651.1"/>
    </source>
</evidence>
<evidence type="ECO:0000256" key="2">
    <source>
        <dbReference type="ARBA" id="ARBA00023054"/>
    </source>
</evidence>
<reference evidence="7" key="2">
    <citation type="submission" date="2016-04" db="EMBL/GenBank/DDBJ databases">
        <title>First Complete Genome Sequence of a Subdivision 6 Acidobacterium.</title>
        <authorList>
            <person name="Huang S."/>
            <person name="Vieira S."/>
            <person name="Bunk B."/>
            <person name="Riedel T."/>
            <person name="Sproeer C."/>
            <person name="Overmann J."/>
        </authorList>
    </citation>
    <scope>NUCLEOTIDE SEQUENCE [LARGE SCALE GENOMIC DNA]</scope>
    <source>
        <strain evidence="7">DSM 100886 HEG_-6_39</strain>
    </source>
</reference>
<dbReference type="GO" id="GO:0030313">
    <property type="term" value="C:cell envelope"/>
    <property type="evidence" value="ECO:0007669"/>
    <property type="project" value="UniProtKB-SubCell"/>
</dbReference>
<dbReference type="Gene3D" id="1.10.287.470">
    <property type="entry name" value="Helix hairpin bin"/>
    <property type="match status" value="1"/>
</dbReference>
<evidence type="ECO:0000259" key="5">
    <source>
        <dbReference type="Pfam" id="PF25973"/>
    </source>
</evidence>
<comment type="subcellular location">
    <subcellularLocation>
        <location evidence="1">Cell envelope</location>
    </subcellularLocation>
</comment>
<dbReference type="Proteomes" id="UP000076079">
    <property type="component" value="Chromosome"/>
</dbReference>
<dbReference type="Pfam" id="PF25954">
    <property type="entry name" value="Beta-barrel_RND_2"/>
    <property type="match status" value="1"/>
</dbReference>
<protein>
    <submittedName>
        <fullName evidence="6">Multidrug resistance protein MdtN</fullName>
    </submittedName>
</protein>
<evidence type="ECO:0000259" key="4">
    <source>
        <dbReference type="Pfam" id="PF25954"/>
    </source>
</evidence>
<name>A0A143PMC7_LUTPR</name>
<evidence type="ECO:0000313" key="7">
    <source>
        <dbReference type="Proteomes" id="UP000076079"/>
    </source>
</evidence>
<dbReference type="SUPFAM" id="SSF111369">
    <property type="entry name" value="HlyD-like secretion proteins"/>
    <property type="match status" value="1"/>
</dbReference>
<sequence length="335" mass="36066">MTRHCFAPLAALTVVATVVTLGGCRRGPADERVHLNGRIEAPLVDIAPRIQGRVVEVLVREGDRVKAGDLLVRLDLAEVALAPDRDAQSVTAAEARVRDLSSGSRSAEIATADAERVDRVAALSLAREELARQQVLREKRVGTQRDLERAASDVERAKAALEAATQRLRLVQQGFRQWQTKQAEAELGRAQRVKAQSDIVVREAELRAPSDAVVLHRLVEPGALLGPGQSAVTLGLESRLYVRTFIPEARLGQVRQGQAVQVQVDAHPGQTFAARVTEISPNAEFTPKAVETRAERVNLVYAAKVDLDGGWKVPLVPGQPAEVIVPAPATPGGTP</sequence>